<comment type="caution">
    <text evidence="1">The sequence shown here is derived from an EMBL/GenBank/DDBJ whole genome shotgun (WGS) entry which is preliminary data.</text>
</comment>
<dbReference type="STRING" id="1123237.Salmuc_00754"/>
<dbReference type="HOGENOM" id="CLU_135047_0_0_5"/>
<evidence type="ECO:0000313" key="2">
    <source>
        <dbReference type="Proteomes" id="UP000015347"/>
    </source>
</evidence>
<reference evidence="2" key="1">
    <citation type="journal article" date="2014" name="Stand. Genomic Sci.">
        <title>Genome sequence of the exopolysaccharide-producing Salipiger mucosus type strain (DSM 16094(T)), a moderately halophilic member of the Roseobacter clade.</title>
        <authorList>
            <person name="Riedel T."/>
            <person name="Spring S."/>
            <person name="Fiebig A."/>
            <person name="Petersen J."/>
            <person name="Kyrpides N.C."/>
            <person name="Goker M."/>
            <person name="Klenk H.P."/>
        </authorList>
    </citation>
    <scope>NUCLEOTIDE SEQUENCE [LARGE SCALE GENOMIC DNA]</scope>
    <source>
        <strain evidence="2">DSM 16094</strain>
    </source>
</reference>
<dbReference type="Proteomes" id="UP000015347">
    <property type="component" value="Unassembled WGS sequence"/>
</dbReference>
<keyword evidence="1" id="KW-0449">Lipoprotein</keyword>
<evidence type="ECO:0000313" key="1">
    <source>
        <dbReference type="EMBL" id="EPX76101.1"/>
    </source>
</evidence>
<protein>
    <submittedName>
        <fullName evidence="1">Lipoprotein, putative</fullName>
    </submittedName>
</protein>
<keyword evidence="2" id="KW-1185">Reference proteome</keyword>
<sequence length="170" mass="18503">MSRSLSVLLVAALVLGGCATVRESRVNPFNWFGRGEPVANTSTEAGTANPLIPKRRSVSFFQSRDEASAGRPVGQIAELLIERRPGGAVIRASGVADRLGPFDVRLVKDEAQSTPDTLVYDMRALQQPGPRNTNEWSRTVTAAVWLTDQELFGVQTIRVTGQRNALASRR</sequence>
<dbReference type="PROSITE" id="PS51257">
    <property type="entry name" value="PROKAR_LIPOPROTEIN"/>
    <property type="match status" value="1"/>
</dbReference>
<dbReference type="AlphaFoldDB" id="S9Q472"/>
<dbReference type="EMBL" id="APVH01000061">
    <property type="protein sequence ID" value="EPX76101.1"/>
    <property type="molecule type" value="Genomic_DNA"/>
</dbReference>
<accession>S9Q472</accession>
<dbReference type="OrthoDB" id="7773807at2"/>
<organism evidence="1 2">
    <name type="scientific">Salipiger mucosus DSM 16094</name>
    <dbReference type="NCBI Taxonomy" id="1123237"/>
    <lineage>
        <taxon>Bacteria</taxon>
        <taxon>Pseudomonadati</taxon>
        <taxon>Pseudomonadota</taxon>
        <taxon>Alphaproteobacteria</taxon>
        <taxon>Rhodobacterales</taxon>
        <taxon>Roseobacteraceae</taxon>
        <taxon>Salipiger</taxon>
    </lineage>
</organism>
<dbReference type="RefSeq" id="WP_021120948.1">
    <property type="nucleotide sequence ID" value="NZ_KE557285.1"/>
</dbReference>
<proteinExistence type="predicted"/>
<gene>
    <name evidence="1" type="ORF">Salmuc_00754</name>
</gene>
<dbReference type="eggNOG" id="ENOG5032YYC">
    <property type="taxonomic scope" value="Bacteria"/>
</dbReference>
<name>S9Q472_9RHOB</name>